<dbReference type="PANTHER" id="PTHR39087">
    <property type="entry name" value="UPF0104 MEMBRANE PROTEIN MJ1595"/>
    <property type="match status" value="1"/>
</dbReference>
<feature type="transmembrane region" description="Helical" evidence="6">
    <location>
        <begin position="35"/>
        <end position="54"/>
    </location>
</feature>
<evidence type="ECO:0000256" key="2">
    <source>
        <dbReference type="ARBA" id="ARBA00022475"/>
    </source>
</evidence>
<dbReference type="InterPro" id="IPR022791">
    <property type="entry name" value="L-PG_synthase/AglD"/>
</dbReference>
<evidence type="ECO:0000256" key="1">
    <source>
        <dbReference type="ARBA" id="ARBA00004651"/>
    </source>
</evidence>
<feature type="transmembrane region" description="Helical" evidence="6">
    <location>
        <begin position="140"/>
        <end position="168"/>
    </location>
</feature>
<evidence type="ECO:0000256" key="3">
    <source>
        <dbReference type="ARBA" id="ARBA00022692"/>
    </source>
</evidence>
<feature type="transmembrane region" description="Helical" evidence="6">
    <location>
        <begin position="239"/>
        <end position="259"/>
    </location>
</feature>
<evidence type="ECO:0000256" key="4">
    <source>
        <dbReference type="ARBA" id="ARBA00022989"/>
    </source>
</evidence>
<protein>
    <submittedName>
        <fullName evidence="7">Flippase-like domain-containing protein</fullName>
    </submittedName>
</protein>
<sequence length="327" mass="34684">MRRLIGLLVSLAILGVLYAFIDVDALVRAARAADPWWLAAGILFVVPLTLLTSWRLTLLVSEVRLGFLESNRLILAASTLNLVLPSKLGDLAKSGVLARRHGMKASLSLAVVVLEKALDMASLLVWGVFGLLVVGSAKPAMLLFLLPVGGGLVMLGLLIAPLNLLPFVLERFGSFMPGKLARGLAAFAGSWREVTDWFWRTPGRAGGVLLLSVAIWGAHLLQFWLFARSLHAGVPVLENAAFATLSILAGLLPFTFAGVGTRDAAIVYFYAPYLDPGAAGVLGLLATLRYVLPAIAGAPFVADFAGLAKRGRSADASIAAAAKERHR</sequence>
<keyword evidence="8" id="KW-1185">Reference proteome</keyword>
<comment type="caution">
    <text evidence="7">The sequence shown here is derived from an EMBL/GenBank/DDBJ whole genome shotgun (WGS) entry which is preliminary data.</text>
</comment>
<keyword evidence="3 6" id="KW-0812">Transmembrane</keyword>
<name>A0A7V7TW67_9HYPH</name>
<evidence type="ECO:0000313" key="8">
    <source>
        <dbReference type="Proteomes" id="UP000432089"/>
    </source>
</evidence>
<dbReference type="PANTHER" id="PTHR39087:SF2">
    <property type="entry name" value="UPF0104 MEMBRANE PROTEIN MJ1595"/>
    <property type="match status" value="1"/>
</dbReference>
<gene>
    <name evidence="7" type="ORF">F6X38_13720</name>
</gene>
<reference evidence="7 8" key="1">
    <citation type="submission" date="2019-09" db="EMBL/GenBank/DDBJ databases">
        <title>YIM 132180 draft genome.</title>
        <authorList>
            <person name="Zhang K."/>
        </authorList>
    </citation>
    <scope>NUCLEOTIDE SEQUENCE [LARGE SCALE GENOMIC DNA]</scope>
    <source>
        <strain evidence="7 8">YIM 132180</strain>
    </source>
</reference>
<dbReference type="NCBIfam" id="TIGR00374">
    <property type="entry name" value="flippase-like domain"/>
    <property type="match status" value="1"/>
</dbReference>
<proteinExistence type="predicted"/>
<keyword evidence="5 6" id="KW-0472">Membrane</keyword>
<feature type="transmembrane region" description="Helical" evidence="6">
    <location>
        <begin position="205"/>
        <end position="227"/>
    </location>
</feature>
<dbReference type="EMBL" id="VZDO01000010">
    <property type="protein sequence ID" value="KAB0679386.1"/>
    <property type="molecule type" value="Genomic_DNA"/>
</dbReference>
<dbReference type="Pfam" id="PF03706">
    <property type="entry name" value="LPG_synthase_TM"/>
    <property type="match status" value="1"/>
</dbReference>
<dbReference type="Proteomes" id="UP000432089">
    <property type="component" value="Unassembled WGS sequence"/>
</dbReference>
<comment type="subcellular location">
    <subcellularLocation>
        <location evidence="1">Cell membrane</location>
        <topology evidence="1">Multi-pass membrane protein</topology>
    </subcellularLocation>
</comment>
<dbReference type="AlphaFoldDB" id="A0A7V7TW67"/>
<dbReference type="RefSeq" id="WP_150970448.1">
    <property type="nucleotide sequence ID" value="NZ_VZDO01000010.1"/>
</dbReference>
<evidence type="ECO:0000256" key="6">
    <source>
        <dbReference type="SAM" id="Phobius"/>
    </source>
</evidence>
<feature type="transmembrane region" description="Helical" evidence="6">
    <location>
        <begin position="109"/>
        <end position="134"/>
    </location>
</feature>
<accession>A0A7V7TW67</accession>
<organism evidence="7 8">
    <name type="scientific">Plantimonas leprariae</name>
    <dbReference type="NCBI Taxonomy" id="2615207"/>
    <lineage>
        <taxon>Bacteria</taxon>
        <taxon>Pseudomonadati</taxon>
        <taxon>Pseudomonadota</taxon>
        <taxon>Alphaproteobacteria</taxon>
        <taxon>Hyphomicrobiales</taxon>
        <taxon>Aurantimonadaceae</taxon>
        <taxon>Plantimonas</taxon>
    </lineage>
</organism>
<keyword evidence="4 6" id="KW-1133">Transmembrane helix</keyword>
<dbReference type="GO" id="GO:0005886">
    <property type="term" value="C:plasma membrane"/>
    <property type="evidence" value="ECO:0007669"/>
    <property type="project" value="UniProtKB-SubCell"/>
</dbReference>
<evidence type="ECO:0000256" key="5">
    <source>
        <dbReference type="ARBA" id="ARBA00023136"/>
    </source>
</evidence>
<evidence type="ECO:0000313" key="7">
    <source>
        <dbReference type="EMBL" id="KAB0679386.1"/>
    </source>
</evidence>
<keyword evidence="2" id="KW-1003">Cell membrane</keyword>